<gene>
    <name evidence="1" type="ORF">PHMEG_00020353</name>
</gene>
<proteinExistence type="predicted"/>
<organism evidence="1 2">
    <name type="scientific">Phytophthora megakarya</name>
    <dbReference type="NCBI Taxonomy" id="4795"/>
    <lineage>
        <taxon>Eukaryota</taxon>
        <taxon>Sar</taxon>
        <taxon>Stramenopiles</taxon>
        <taxon>Oomycota</taxon>
        <taxon>Peronosporomycetes</taxon>
        <taxon>Peronosporales</taxon>
        <taxon>Peronosporaceae</taxon>
        <taxon>Phytophthora</taxon>
    </lineage>
</organism>
<dbReference type="OrthoDB" id="128462at2759"/>
<reference evidence="2" key="1">
    <citation type="submission" date="2017-03" db="EMBL/GenBank/DDBJ databases">
        <title>Phytopthora megakarya and P. palmivora, two closely related causual agents of cacao black pod achieved similar genome size and gene model numbers by different mechanisms.</title>
        <authorList>
            <person name="Ali S."/>
            <person name="Shao J."/>
            <person name="Larry D.J."/>
            <person name="Kronmiller B."/>
            <person name="Shen D."/>
            <person name="Strem M.D."/>
            <person name="Melnick R.L."/>
            <person name="Guiltinan M.J."/>
            <person name="Tyler B.M."/>
            <person name="Meinhardt L.W."/>
            <person name="Bailey B.A."/>
        </authorList>
    </citation>
    <scope>NUCLEOTIDE SEQUENCE [LARGE SCALE GENOMIC DNA]</scope>
    <source>
        <strain evidence="2">zdho120</strain>
    </source>
</reference>
<name>A0A225VRX4_9STRA</name>
<accession>A0A225VRX4</accession>
<dbReference type="EMBL" id="NBNE01003606">
    <property type="protein sequence ID" value="OWZ07270.1"/>
    <property type="molecule type" value="Genomic_DNA"/>
</dbReference>
<dbReference type="Proteomes" id="UP000198211">
    <property type="component" value="Unassembled WGS sequence"/>
</dbReference>
<dbReference type="STRING" id="4795.A0A225VRX4"/>
<comment type="caution">
    <text evidence="1">The sequence shown here is derived from an EMBL/GenBank/DDBJ whole genome shotgun (WGS) entry which is preliminary data.</text>
</comment>
<sequence length="249" mass="28342">MRYWTFDVERGELVETKLYFDQICSGDNKQDKDIVVALVEAVSLSIRREVPHIKRITFQSDNASNYQNVYVTLILSILGAVHEYYVVRYIHSDTQDGNSMLDAHFATATKSLHDCVAVLVDYDRTFGEQLYRQMKPLERALAKFIDRSNDIFYDELLPLPLTSETPFRITNCSPFRMKVFCYCGVDGGVDIYVDPTIGICTVEAQILATFKTEGMPALGELNWVAQPCRNSDENACTVLVDRCREYPGS</sequence>
<evidence type="ECO:0000313" key="2">
    <source>
        <dbReference type="Proteomes" id="UP000198211"/>
    </source>
</evidence>
<keyword evidence="2" id="KW-1185">Reference proteome</keyword>
<evidence type="ECO:0000313" key="1">
    <source>
        <dbReference type="EMBL" id="OWZ07270.1"/>
    </source>
</evidence>
<protein>
    <submittedName>
        <fullName evidence="1">Uncharacterized protein</fullName>
    </submittedName>
</protein>
<dbReference type="AlphaFoldDB" id="A0A225VRX4"/>